<dbReference type="InterPro" id="IPR036097">
    <property type="entry name" value="HisK_dim/P_sf"/>
</dbReference>
<dbReference type="Gene3D" id="3.30.565.10">
    <property type="entry name" value="Histidine kinase-like ATPase, C-terminal domain"/>
    <property type="match status" value="1"/>
</dbReference>
<keyword evidence="6" id="KW-0802">TPR repeat</keyword>
<feature type="repeat" description="TPR" evidence="6">
    <location>
        <begin position="194"/>
        <end position="227"/>
    </location>
</feature>
<dbReference type="InterPro" id="IPR026000">
    <property type="entry name" value="Apc5_dom"/>
</dbReference>
<dbReference type="CDD" id="cd00075">
    <property type="entry name" value="HATPase"/>
    <property type="match status" value="1"/>
</dbReference>
<evidence type="ECO:0000256" key="5">
    <source>
        <dbReference type="ARBA" id="ARBA00022777"/>
    </source>
</evidence>
<dbReference type="EC" id="2.7.13.3" evidence="2"/>
<dbReference type="PROSITE" id="PS50109">
    <property type="entry name" value="HIS_KIN"/>
    <property type="match status" value="1"/>
</dbReference>
<dbReference type="InterPro" id="IPR005467">
    <property type="entry name" value="His_kinase_dom"/>
</dbReference>
<evidence type="ECO:0000313" key="11">
    <source>
        <dbReference type="Proteomes" id="UP001185092"/>
    </source>
</evidence>
<dbReference type="RefSeq" id="WP_309939625.1">
    <property type="nucleotide sequence ID" value="NZ_AP025305.1"/>
</dbReference>
<organism evidence="10 11">
    <name type="scientific">Aureibacter tunicatorum</name>
    <dbReference type="NCBI Taxonomy" id="866807"/>
    <lineage>
        <taxon>Bacteria</taxon>
        <taxon>Pseudomonadati</taxon>
        <taxon>Bacteroidota</taxon>
        <taxon>Cytophagia</taxon>
        <taxon>Cytophagales</taxon>
        <taxon>Persicobacteraceae</taxon>
        <taxon>Aureibacter</taxon>
    </lineage>
</organism>
<dbReference type="CDD" id="cd00082">
    <property type="entry name" value="HisKA"/>
    <property type="match status" value="1"/>
</dbReference>
<evidence type="ECO:0000256" key="2">
    <source>
        <dbReference type="ARBA" id="ARBA00012438"/>
    </source>
</evidence>
<feature type="coiled-coil region" evidence="7">
    <location>
        <begin position="437"/>
        <end position="464"/>
    </location>
</feature>
<evidence type="ECO:0000256" key="8">
    <source>
        <dbReference type="SAM" id="Phobius"/>
    </source>
</evidence>
<protein>
    <recommendedName>
        <fullName evidence="2">histidine kinase</fullName>
        <ecNumber evidence="2">2.7.13.3</ecNumber>
    </recommendedName>
</protein>
<dbReference type="SUPFAM" id="SSF47384">
    <property type="entry name" value="Homodimeric domain of signal transducing histidine kinase"/>
    <property type="match status" value="1"/>
</dbReference>
<keyword evidence="7" id="KW-0175">Coiled coil</keyword>
<dbReference type="Pfam" id="PF13181">
    <property type="entry name" value="TPR_8"/>
    <property type="match status" value="2"/>
</dbReference>
<dbReference type="Pfam" id="PF02518">
    <property type="entry name" value="HATPase_c"/>
    <property type="match status" value="1"/>
</dbReference>
<dbReference type="AlphaFoldDB" id="A0AAE4BSJ1"/>
<dbReference type="Gene3D" id="1.10.287.130">
    <property type="match status" value="1"/>
</dbReference>
<dbReference type="InterPro" id="IPR004358">
    <property type="entry name" value="Sig_transdc_His_kin-like_C"/>
</dbReference>
<dbReference type="InterPro" id="IPR036890">
    <property type="entry name" value="HATPase_C_sf"/>
</dbReference>
<dbReference type="Pfam" id="PF00512">
    <property type="entry name" value="HisKA"/>
    <property type="match status" value="1"/>
</dbReference>
<keyword evidence="8" id="KW-1133">Transmembrane helix</keyword>
<dbReference type="SMART" id="SM00388">
    <property type="entry name" value="HisKA"/>
    <property type="match status" value="1"/>
</dbReference>
<dbReference type="SMART" id="SM00387">
    <property type="entry name" value="HATPase_c"/>
    <property type="match status" value="1"/>
</dbReference>
<dbReference type="EMBL" id="JAVDQD010000003">
    <property type="protein sequence ID" value="MDR6239831.1"/>
    <property type="molecule type" value="Genomic_DNA"/>
</dbReference>
<name>A0AAE4BSJ1_9BACT</name>
<dbReference type="PROSITE" id="PS50005">
    <property type="entry name" value="TPR"/>
    <property type="match status" value="3"/>
</dbReference>
<proteinExistence type="predicted"/>
<dbReference type="Proteomes" id="UP001185092">
    <property type="component" value="Unassembled WGS sequence"/>
</dbReference>
<dbReference type="PRINTS" id="PR00344">
    <property type="entry name" value="BCTRLSENSOR"/>
</dbReference>
<feature type="domain" description="Histidine kinase" evidence="9">
    <location>
        <begin position="467"/>
        <end position="685"/>
    </location>
</feature>
<dbReference type="InterPro" id="IPR003594">
    <property type="entry name" value="HATPase_dom"/>
</dbReference>
<dbReference type="InterPro" id="IPR003661">
    <property type="entry name" value="HisK_dim/P_dom"/>
</dbReference>
<reference evidence="10" key="1">
    <citation type="submission" date="2023-07" db="EMBL/GenBank/DDBJ databases">
        <title>Genomic Encyclopedia of Type Strains, Phase IV (KMG-IV): sequencing the most valuable type-strain genomes for metagenomic binning, comparative biology and taxonomic classification.</title>
        <authorList>
            <person name="Goeker M."/>
        </authorList>
    </citation>
    <scope>NUCLEOTIDE SEQUENCE</scope>
    <source>
        <strain evidence="10">DSM 26174</strain>
    </source>
</reference>
<dbReference type="Pfam" id="PF12862">
    <property type="entry name" value="ANAPC5"/>
    <property type="match status" value="1"/>
</dbReference>
<evidence type="ECO:0000256" key="3">
    <source>
        <dbReference type="ARBA" id="ARBA00022553"/>
    </source>
</evidence>
<accession>A0AAE4BSJ1</accession>
<feature type="repeat" description="TPR" evidence="6">
    <location>
        <begin position="154"/>
        <end position="187"/>
    </location>
</feature>
<comment type="caution">
    <text evidence="10">The sequence shown here is derived from an EMBL/GenBank/DDBJ whole genome shotgun (WGS) entry which is preliminary data.</text>
</comment>
<feature type="repeat" description="TPR" evidence="6">
    <location>
        <begin position="73"/>
        <end position="106"/>
    </location>
</feature>
<keyword evidence="3" id="KW-0597">Phosphoprotein</keyword>
<dbReference type="InterPro" id="IPR019734">
    <property type="entry name" value="TPR_rpt"/>
</dbReference>
<dbReference type="PANTHER" id="PTHR43547:SF2">
    <property type="entry name" value="HYBRID SIGNAL TRANSDUCTION HISTIDINE KINASE C"/>
    <property type="match status" value="1"/>
</dbReference>
<dbReference type="GO" id="GO:0000155">
    <property type="term" value="F:phosphorelay sensor kinase activity"/>
    <property type="evidence" value="ECO:0007669"/>
    <property type="project" value="InterPro"/>
</dbReference>
<evidence type="ECO:0000256" key="1">
    <source>
        <dbReference type="ARBA" id="ARBA00000085"/>
    </source>
</evidence>
<dbReference type="FunFam" id="3.30.565.10:FF:000006">
    <property type="entry name" value="Sensor histidine kinase WalK"/>
    <property type="match status" value="1"/>
</dbReference>
<keyword evidence="8" id="KW-0472">Membrane</keyword>
<keyword evidence="8" id="KW-0812">Transmembrane</keyword>
<dbReference type="InterPro" id="IPR011990">
    <property type="entry name" value="TPR-like_helical_dom_sf"/>
</dbReference>
<gene>
    <name evidence="10" type="ORF">HNQ88_002879</name>
</gene>
<dbReference type="SUPFAM" id="SSF55874">
    <property type="entry name" value="ATPase domain of HSP90 chaperone/DNA topoisomerase II/histidine kinase"/>
    <property type="match status" value="1"/>
</dbReference>
<keyword evidence="5 10" id="KW-0418">Kinase</keyword>
<keyword evidence="4" id="KW-0808">Transferase</keyword>
<sequence>MQILRNIIFIVLSTTQLVFANGFNSKKSGDETSYEKYSTENPPLENSHTVNEITQIRKKLENAKSLNNKAIICESLNRLGKIYLENKQYKEAHHNLKRSLSISINDDRLKFLHAESLLTLGSLGLATNRKELTISCTKRALQIAKDNFYSNLKLEAYKQLGSAYHCLGKYQESISNYEKCLPFLKSNSDLTELASIYHKLAIAHFDLQEYDKALSNFTNALSQLKPPHDMIIENRIGIGKSLYYLEEYEKSIQQLTLAFDTGVADINTDQEFKALLYLSKSHLGLNHIFKAVKFSDFSIEIAKQNKNKGQLAKAFEHASKISEKRRRYHQAYQQLNRHILFNNEQLAISKAEIISPSDSLDITDYKSIIQNVEIDTLQKNLSNQHTKVVFLKKLLAYLIIFFSIITAIIIYLIFSKRKSKHITKKQNFKLKDADSLNKKLSTETSALRKEVKNLENKVAEKDRLISIVAHDLRSPLNKVKNLSQLINLYGELNKEQQGYIDIIEEVISNGDMLIRDLLFSDYIENHETNLNVKKIEINLFLNNNIRTFISLAAKKNIEIIFTPENQPLEVFTDPMFLNRILDNLISNAIKFSFPDKKIHISAQRTSDEFYTLIIKDQGIGILEEDQKQLFKKFPKINSKPTAGENSTGLGLSITYALIKKLKGDITVSSTPNIGTTFIITLPIHPFRQSDVTEAYTSEAAI</sequence>
<evidence type="ECO:0000259" key="9">
    <source>
        <dbReference type="PROSITE" id="PS50109"/>
    </source>
</evidence>
<comment type="catalytic activity">
    <reaction evidence="1">
        <text>ATP + protein L-histidine = ADP + protein N-phospho-L-histidine.</text>
        <dbReference type="EC" id="2.7.13.3"/>
    </reaction>
</comment>
<dbReference type="SUPFAM" id="SSF48452">
    <property type="entry name" value="TPR-like"/>
    <property type="match status" value="2"/>
</dbReference>
<dbReference type="PANTHER" id="PTHR43547">
    <property type="entry name" value="TWO-COMPONENT HISTIDINE KINASE"/>
    <property type="match status" value="1"/>
</dbReference>
<evidence type="ECO:0000256" key="6">
    <source>
        <dbReference type="PROSITE-ProRule" id="PRU00339"/>
    </source>
</evidence>
<evidence type="ECO:0000313" key="10">
    <source>
        <dbReference type="EMBL" id="MDR6239831.1"/>
    </source>
</evidence>
<keyword evidence="11" id="KW-1185">Reference proteome</keyword>
<evidence type="ECO:0000256" key="7">
    <source>
        <dbReference type="SAM" id="Coils"/>
    </source>
</evidence>
<feature type="transmembrane region" description="Helical" evidence="8">
    <location>
        <begin position="394"/>
        <end position="414"/>
    </location>
</feature>
<evidence type="ECO:0000256" key="4">
    <source>
        <dbReference type="ARBA" id="ARBA00022679"/>
    </source>
</evidence>
<dbReference type="SMART" id="SM00028">
    <property type="entry name" value="TPR"/>
    <property type="match status" value="4"/>
</dbReference>
<dbReference type="Gene3D" id="1.25.40.10">
    <property type="entry name" value="Tetratricopeptide repeat domain"/>
    <property type="match status" value="3"/>
</dbReference>